<keyword evidence="3" id="KW-1185">Reference proteome</keyword>
<reference evidence="2 3" key="1">
    <citation type="submission" date="2018-06" db="EMBL/GenBank/DDBJ databases">
        <title>Genomic Encyclopedia of Archaeal and Bacterial Type Strains, Phase II (KMG-II): from individual species to whole genera.</title>
        <authorList>
            <person name="Goeker M."/>
        </authorList>
    </citation>
    <scope>NUCLEOTIDE SEQUENCE [LARGE SCALE GENOMIC DNA]</scope>
    <source>
        <strain evidence="2 3">DSM 23241</strain>
    </source>
</reference>
<evidence type="ECO:0000313" key="2">
    <source>
        <dbReference type="EMBL" id="PZX64436.1"/>
    </source>
</evidence>
<comment type="caution">
    <text evidence="2">The sequence shown here is derived from an EMBL/GenBank/DDBJ whole genome shotgun (WGS) entry which is preliminary data.</text>
</comment>
<protein>
    <submittedName>
        <fullName evidence="2">Uncharacterized protein</fullName>
    </submittedName>
</protein>
<proteinExistence type="predicted"/>
<dbReference type="EMBL" id="QKZV01000002">
    <property type="protein sequence ID" value="PZX64436.1"/>
    <property type="molecule type" value="Genomic_DNA"/>
</dbReference>
<keyword evidence="1" id="KW-0732">Signal</keyword>
<name>A0A2W7S098_9BACT</name>
<feature type="signal peptide" evidence="1">
    <location>
        <begin position="1"/>
        <end position="20"/>
    </location>
</feature>
<evidence type="ECO:0000256" key="1">
    <source>
        <dbReference type="SAM" id="SignalP"/>
    </source>
</evidence>
<feature type="chain" id="PRO_5015957364" evidence="1">
    <location>
        <begin position="21"/>
        <end position="60"/>
    </location>
</feature>
<evidence type="ECO:0000313" key="3">
    <source>
        <dbReference type="Proteomes" id="UP000249720"/>
    </source>
</evidence>
<dbReference type="RefSeq" id="WP_111293616.1">
    <property type="nucleotide sequence ID" value="NZ_QKZV01000002.1"/>
</dbReference>
<gene>
    <name evidence="2" type="ORF">LX80_00632</name>
</gene>
<sequence>MKKIMVPAAALFIMASSVFAQDNGQKKCNKKDCKDCSKKECKKTCKKDCCKKSANTVALY</sequence>
<accession>A0A2W7S098</accession>
<dbReference type="Proteomes" id="UP000249720">
    <property type="component" value="Unassembled WGS sequence"/>
</dbReference>
<dbReference type="AlphaFoldDB" id="A0A2W7S098"/>
<organism evidence="2 3">
    <name type="scientific">Hydrotalea sandarakina</name>
    <dbReference type="NCBI Taxonomy" id="1004304"/>
    <lineage>
        <taxon>Bacteria</taxon>
        <taxon>Pseudomonadati</taxon>
        <taxon>Bacteroidota</taxon>
        <taxon>Chitinophagia</taxon>
        <taxon>Chitinophagales</taxon>
        <taxon>Chitinophagaceae</taxon>
        <taxon>Hydrotalea</taxon>
    </lineage>
</organism>